<gene>
    <name evidence="2" type="ORF">SAMN02927921_02215</name>
</gene>
<keyword evidence="3" id="KW-1185">Reference proteome</keyword>
<dbReference type="InterPro" id="IPR013830">
    <property type="entry name" value="SGNH_hydro"/>
</dbReference>
<dbReference type="Gene3D" id="3.40.50.1110">
    <property type="entry name" value="SGNH hydrolase"/>
    <property type="match status" value="1"/>
</dbReference>
<name>A0A1K1Q2M0_9FLAO</name>
<dbReference type="InterPro" id="IPR036514">
    <property type="entry name" value="SGNH_hydro_sf"/>
</dbReference>
<dbReference type="STRING" id="1150368.SAMN02927921_02215"/>
<accession>A0A1K1Q2M0</accession>
<dbReference type="SUPFAM" id="SSF52266">
    <property type="entry name" value="SGNH hydrolase"/>
    <property type="match status" value="1"/>
</dbReference>
<dbReference type="GO" id="GO:0004622">
    <property type="term" value="F:phosphatidylcholine lysophospholipase activity"/>
    <property type="evidence" value="ECO:0007669"/>
    <property type="project" value="TreeGrafter"/>
</dbReference>
<dbReference type="PANTHER" id="PTHR30383:SF5">
    <property type="entry name" value="SGNH HYDROLASE-TYPE ESTERASE DOMAIN-CONTAINING PROTEIN"/>
    <property type="match status" value="1"/>
</dbReference>
<organism evidence="2 3">
    <name type="scientific">Sinomicrobium oceani</name>
    <dbReference type="NCBI Taxonomy" id="1150368"/>
    <lineage>
        <taxon>Bacteria</taxon>
        <taxon>Pseudomonadati</taxon>
        <taxon>Bacteroidota</taxon>
        <taxon>Flavobacteriia</taxon>
        <taxon>Flavobacteriales</taxon>
        <taxon>Flavobacteriaceae</taxon>
        <taxon>Sinomicrobium</taxon>
    </lineage>
</organism>
<dbReference type="Proteomes" id="UP000182248">
    <property type="component" value="Unassembled WGS sequence"/>
</dbReference>
<dbReference type="Pfam" id="PF13472">
    <property type="entry name" value="Lipase_GDSL_2"/>
    <property type="match status" value="1"/>
</dbReference>
<dbReference type="InterPro" id="IPR051532">
    <property type="entry name" value="Ester_Hydrolysis_Enzymes"/>
</dbReference>
<protein>
    <submittedName>
        <fullName evidence="2">Lysophospholipase L1</fullName>
    </submittedName>
</protein>
<dbReference type="AlphaFoldDB" id="A0A1K1Q2M0"/>
<dbReference type="EMBL" id="FPJE01000011">
    <property type="protein sequence ID" value="SFW54266.1"/>
    <property type="molecule type" value="Genomic_DNA"/>
</dbReference>
<proteinExistence type="predicted"/>
<evidence type="ECO:0000313" key="3">
    <source>
        <dbReference type="Proteomes" id="UP000182248"/>
    </source>
</evidence>
<dbReference type="PANTHER" id="PTHR30383">
    <property type="entry name" value="THIOESTERASE 1/PROTEASE 1/LYSOPHOSPHOLIPASE L1"/>
    <property type="match status" value="1"/>
</dbReference>
<sequence>MGTGWCTAQEIDSTYANSYYQQRMRLFATLPESKGGIVFLGNSITERGHWNELLPGKRIKNRGIGGDNTFGMLARLSDITAQKPAKLFFLGGINDMARNLPVTVVIGNYKRIIEQIRKESPKTRIYIQSVLPINEALLTAPYFKGKSHLIPELNKGLRQLALIYKIPYIDLYHDLFTDEEGALKEAWTPDGVHLHPEAYVAWVDYLKKQGAL</sequence>
<feature type="domain" description="SGNH hydrolase-type esterase" evidence="1">
    <location>
        <begin position="39"/>
        <end position="199"/>
    </location>
</feature>
<evidence type="ECO:0000313" key="2">
    <source>
        <dbReference type="EMBL" id="SFW54266.1"/>
    </source>
</evidence>
<reference evidence="2 3" key="1">
    <citation type="submission" date="2016-11" db="EMBL/GenBank/DDBJ databases">
        <authorList>
            <person name="Jaros S."/>
            <person name="Januszkiewicz K."/>
            <person name="Wedrychowicz H."/>
        </authorList>
    </citation>
    <scope>NUCLEOTIDE SEQUENCE [LARGE SCALE GENOMIC DNA]</scope>
    <source>
        <strain evidence="2 3">CGMCC 1.12145</strain>
    </source>
</reference>
<evidence type="ECO:0000259" key="1">
    <source>
        <dbReference type="Pfam" id="PF13472"/>
    </source>
</evidence>